<sequence length="313" mass="36526">MPRYAFNHAIWHEEEGVEEKNFRKYLPESEKMQNWIDKSKNPAVNILHTHTVARGNESLWGSLIYKQSATSKGSREVFHFYLSKEVFVTSKIDFEQESDLDKGEILKQMESAASSVEIMMIILGEMVASILHKIDRFEERLHDLLWAIKEQNNKKTLGEIENIRHEILLWKHLIMGFQEIKMAIEETFGKDVTEQIEYRRTATRIERCVMLVNSYEDEVNNMVDIENVVANYRGNEIMKTLTVLTTLFTPVMAWGALWGMNFENMPELKWKFGYLGSVLIILGSTFILYLYLKQKGWMGDILQSIGKNASRKK</sequence>
<dbReference type="GO" id="GO:0050897">
    <property type="term" value="F:cobalt ion binding"/>
    <property type="evidence" value="ECO:0007669"/>
    <property type="project" value="TreeGrafter"/>
</dbReference>
<organism evidence="13 14">
    <name type="scientific">Planococcus halocryophilus</name>
    <dbReference type="NCBI Taxonomy" id="1215089"/>
    <lineage>
        <taxon>Bacteria</taxon>
        <taxon>Bacillati</taxon>
        <taxon>Bacillota</taxon>
        <taxon>Bacilli</taxon>
        <taxon>Bacillales</taxon>
        <taxon>Caryophanaceae</taxon>
        <taxon>Planococcus</taxon>
    </lineage>
</organism>
<reference evidence="14" key="2">
    <citation type="submission" date="2016-10" db="EMBL/GenBank/DDBJ databases">
        <authorList>
            <person name="See-Too W.S."/>
        </authorList>
    </citation>
    <scope>NUCLEOTIDE SEQUENCE [LARGE SCALE GENOMIC DNA]</scope>
    <source>
        <strain evidence="14">DSM 24743</strain>
    </source>
</reference>
<comment type="similarity">
    <text evidence="2">Belongs to the CorA metal ion transporter (MIT) (TC 1.A.35) family.</text>
</comment>
<keyword evidence="3" id="KW-0813">Transport</keyword>
<evidence type="ECO:0000256" key="6">
    <source>
        <dbReference type="ARBA" id="ARBA00022842"/>
    </source>
</evidence>
<dbReference type="GO" id="GO:0015087">
    <property type="term" value="F:cobalt ion transmembrane transporter activity"/>
    <property type="evidence" value="ECO:0007669"/>
    <property type="project" value="TreeGrafter"/>
</dbReference>
<keyword evidence="6" id="KW-0460">Magnesium</keyword>
<evidence type="ECO:0000256" key="1">
    <source>
        <dbReference type="ARBA" id="ARBA00004651"/>
    </source>
</evidence>
<dbReference type="GO" id="GO:0005886">
    <property type="term" value="C:plasma membrane"/>
    <property type="evidence" value="ECO:0007669"/>
    <property type="project" value="UniProtKB-SubCell"/>
</dbReference>
<feature type="transmembrane region" description="Helical" evidence="12">
    <location>
        <begin position="272"/>
        <end position="292"/>
    </location>
</feature>
<dbReference type="SUPFAM" id="SSF144083">
    <property type="entry name" value="Magnesium transport protein CorA, transmembrane region"/>
    <property type="match status" value="1"/>
</dbReference>
<dbReference type="InterPro" id="IPR002523">
    <property type="entry name" value="MgTranspt_CorA/ZnTranspt_ZntB"/>
</dbReference>
<dbReference type="CDD" id="cd12821">
    <property type="entry name" value="EcCorA_ZntB-like"/>
    <property type="match status" value="1"/>
</dbReference>
<dbReference type="AlphaFoldDB" id="A0A1C7DUV6"/>
<evidence type="ECO:0000256" key="7">
    <source>
        <dbReference type="ARBA" id="ARBA00022989"/>
    </source>
</evidence>
<dbReference type="OrthoDB" id="9803416at2"/>
<evidence type="ECO:0000256" key="4">
    <source>
        <dbReference type="ARBA" id="ARBA00022475"/>
    </source>
</evidence>
<evidence type="ECO:0000256" key="12">
    <source>
        <dbReference type="SAM" id="Phobius"/>
    </source>
</evidence>
<accession>A0A1C7DUV6</accession>
<evidence type="ECO:0000256" key="3">
    <source>
        <dbReference type="ARBA" id="ARBA00022448"/>
    </source>
</evidence>
<keyword evidence="8" id="KW-0406">Ion transport</keyword>
<dbReference type="InterPro" id="IPR045861">
    <property type="entry name" value="CorA_cytoplasmic_dom"/>
</dbReference>
<evidence type="ECO:0000256" key="9">
    <source>
        <dbReference type="ARBA" id="ARBA00023136"/>
    </source>
</evidence>
<dbReference type="KEGG" id="phc:BBI08_14525"/>
<dbReference type="RefSeq" id="WP_065528439.1">
    <property type="nucleotide sequence ID" value="NZ_CP016537.2"/>
</dbReference>
<dbReference type="GO" id="GO:0015095">
    <property type="term" value="F:magnesium ion transmembrane transporter activity"/>
    <property type="evidence" value="ECO:0007669"/>
    <property type="project" value="TreeGrafter"/>
</dbReference>
<evidence type="ECO:0000256" key="11">
    <source>
        <dbReference type="ARBA" id="ARBA00045497"/>
    </source>
</evidence>
<evidence type="ECO:0000313" key="13">
    <source>
        <dbReference type="EMBL" id="ANU14993.1"/>
    </source>
</evidence>
<evidence type="ECO:0000256" key="10">
    <source>
        <dbReference type="ARBA" id="ARBA00034269"/>
    </source>
</evidence>
<comment type="catalytic activity">
    <reaction evidence="10">
        <text>Mg(2+)(in) = Mg(2+)(out)</text>
        <dbReference type="Rhea" id="RHEA:29827"/>
        <dbReference type="ChEBI" id="CHEBI:18420"/>
    </reaction>
</comment>
<proteinExistence type="inferred from homology"/>
<comment type="function">
    <text evidence="11">Mediates influx of magnesium ions. Alternates between open and closed states. Activated by low cytoplasmic Mg(2+) levels. Inactive when cytoplasmic Mg(2+) levels are high.</text>
</comment>
<keyword evidence="14" id="KW-1185">Reference proteome</keyword>
<reference evidence="14" key="1">
    <citation type="submission" date="2016-07" db="EMBL/GenBank/DDBJ databases">
        <authorList>
            <person name="See-Too W.S."/>
        </authorList>
    </citation>
    <scope>NUCLEOTIDE SEQUENCE [LARGE SCALE GENOMIC DNA]</scope>
    <source>
        <strain evidence="14">DSM 24743</strain>
    </source>
</reference>
<gene>
    <name evidence="13" type="ORF">BBI08_14525</name>
</gene>
<comment type="subcellular location">
    <subcellularLocation>
        <location evidence="1">Cell membrane</location>
        <topology evidence="1">Multi-pass membrane protein</topology>
    </subcellularLocation>
</comment>
<keyword evidence="4" id="KW-1003">Cell membrane</keyword>
<dbReference type="GO" id="GO:0000287">
    <property type="term" value="F:magnesium ion binding"/>
    <property type="evidence" value="ECO:0007669"/>
    <property type="project" value="TreeGrafter"/>
</dbReference>
<feature type="transmembrane region" description="Helical" evidence="12">
    <location>
        <begin position="241"/>
        <end position="260"/>
    </location>
</feature>
<dbReference type="PANTHER" id="PTHR46494:SF2">
    <property type="entry name" value="MAGNESIUM TRANSPORT PROTEIN CORA"/>
    <property type="match status" value="1"/>
</dbReference>
<dbReference type="InterPro" id="IPR045863">
    <property type="entry name" value="CorA_TM1_TM2"/>
</dbReference>
<dbReference type="Pfam" id="PF01544">
    <property type="entry name" value="CorA"/>
    <property type="match status" value="1"/>
</dbReference>
<protein>
    <submittedName>
        <fullName evidence="13">Magnesium transporter CorA</fullName>
    </submittedName>
</protein>
<dbReference type="EMBL" id="CP016537">
    <property type="protein sequence ID" value="ANU14993.1"/>
    <property type="molecule type" value="Genomic_DNA"/>
</dbReference>
<keyword evidence="5 12" id="KW-0812">Transmembrane</keyword>
<dbReference type="PANTHER" id="PTHR46494">
    <property type="entry name" value="CORA FAMILY METAL ION TRANSPORTER (EUROFUNG)"/>
    <property type="match status" value="1"/>
</dbReference>
<keyword evidence="9 12" id="KW-0472">Membrane</keyword>
<name>A0A1C7DUV6_9BACL</name>
<dbReference type="Proteomes" id="UP000092687">
    <property type="component" value="Chromosome"/>
</dbReference>
<dbReference type="STRING" id="1215089.BBI08_14525"/>
<evidence type="ECO:0000313" key="14">
    <source>
        <dbReference type="Proteomes" id="UP000092687"/>
    </source>
</evidence>
<dbReference type="Gene3D" id="1.20.58.340">
    <property type="entry name" value="Magnesium transport protein CorA, transmembrane region"/>
    <property type="match status" value="2"/>
</dbReference>
<evidence type="ECO:0000256" key="8">
    <source>
        <dbReference type="ARBA" id="ARBA00023065"/>
    </source>
</evidence>
<keyword evidence="7 12" id="KW-1133">Transmembrane helix</keyword>
<dbReference type="FunFam" id="1.20.58.340:FF:000004">
    <property type="entry name" value="Magnesium transport protein CorA"/>
    <property type="match status" value="1"/>
</dbReference>
<dbReference type="SUPFAM" id="SSF143865">
    <property type="entry name" value="CorA soluble domain-like"/>
    <property type="match status" value="1"/>
</dbReference>
<evidence type="ECO:0000256" key="2">
    <source>
        <dbReference type="ARBA" id="ARBA00009765"/>
    </source>
</evidence>
<evidence type="ECO:0000256" key="5">
    <source>
        <dbReference type="ARBA" id="ARBA00022692"/>
    </source>
</evidence>